<organism evidence="13 14">
    <name type="scientific">Cudoniella acicularis</name>
    <dbReference type="NCBI Taxonomy" id="354080"/>
    <lineage>
        <taxon>Eukaryota</taxon>
        <taxon>Fungi</taxon>
        <taxon>Dikarya</taxon>
        <taxon>Ascomycota</taxon>
        <taxon>Pezizomycotina</taxon>
        <taxon>Leotiomycetes</taxon>
        <taxon>Helotiales</taxon>
        <taxon>Tricladiaceae</taxon>
        <taxon>Cudoniella</taxon>
    </lineage>
</organism>
<dbReference type="SMART" id="SM00184">
    <property type="entry name" value="RING"/>
    <property type="match status" value="1"/>
</dbReference>
<dbReference type="OrthoDB" id="448448at2759"/>
<sequence length="1014" mass="115666">MPVHYMVCYITQVHLNRTRFTIFFASLYFPHNASDHEEVSQAISPEQQEEPLPMEEEILIEKENSNGERNTEGIHIKSESSPSPNLADSVVKGDMPINAEAQSPEPIQYSQNFHHEMWIQDKGGLEDHAMADIEEPDVESGTGFDDNLFVDGGVIPELPSVQSPQESQPRRQRKSAPRARNARDHVRLHLPASKREQLTRKKGDLAKLRRTLEGRVSKFKSRKQAKSSPSPNSAAGLLRPRKRITKVGGAGALDISSKNVGDLIKKFTKYMQEHPDLDLHRCISTDANGLIKKARSWGLYQMKPNDLGWKLNGMESTLRHHQLIGAHFMLERECAQEAPTGGICADVMGLGKTVQILAIIQGNPPAKEHIDKNQKATLVVGPSSIKSQWYSEIWRHTPQLYETTTIYQSSAADNTLTKLTNSAIVLTTYWELFNSMPSPPKALIDAWKADKNVDEWGELERWTAEHMEEAGLLHQVDWYRIVLDEGPYESGSLLFERRASVDHERTVFISFRIDEASLLKYFTEFYPLLRFIKEPITMGMHPNDFEIQFCNADDTECSDGLGILLRDLLFRRTMDDQLFGGPIVVLPNKHQQVSEVKAHEAEIILTRAIMTQFCHLRQISLKKGDPRYKLKHLFAQLTRLRQGVGSFDIIGLQIMVMFELDDLKTIQNLLRPLKVPGSPRAFPNMLLRRFATWIEQKSSGEYKKYLTAEDDSKCEICAEESEDMATLKKCRHTFCEVCLEREIRNAYIEDGEMGACPKCDEPFDPVKHVKYYGKGRSLKASKLWRGKDSRGFRTSLGPNQAYAQYLLDKYDSGELEEFLPSTKVDSDMKKYMEWLSEAPDDKIIVFSQFRFLSIILGIRFEKEKVGFIYFSGDMSHKQRDKAVELFRTNNNIKVMIAGLKCGGLGLNLTCANRVGIVDQWWNRCTEDQANGRVYRLGQDKETYLGKTVVQETIDERLWKIQKKKAEIVSDVMQDGLTTEDWAELLDIAPEHRVEGLLDIAELEINANIEAFDIP</sequence>
<comment type="similarity">
    <text evidence="1">Belongs to the SNF2/RAD54 helicase family.</text>
</comment>
<evidence type="ECO:0008006" key="15">
    <source>
        <dbReference type="Google" id="ProtNLM"/>
    </source>
</evidence>
<evidence type="ECO:0000256" key="1">
    <source>
        <dbReference type="ARBA" id="ARBA00007025"/>
    </source>
</evidence>
<protein>
    <recommendedName>
        <fullName evidence="15">DNA repair protein RAD5</fullName>
    </recommendedName>
</protein>
<dbReference type="GO" id="GO:0006281">
    <property type="term" value="P:DNA repair"/>
    <property type="evidence" value="ECO:0007669"/>
    <property type="project" value="TreeGrafter"/>
</dbReference>
<reference evidence="13 14" key="1">
    <citation type="submission" date="2020-03" db="EMBL/GenBank/DDBJ databases">
        <title>Draft Genome Sequence of Cudoniella acicularis.</title>
        <authorList>
            <person name="Buettner E."/>
            <person name="Kellner H."/>
        </authorList>
    </citation>
    <scope>NUCLEOTIDE SEQUENCE [LARGE SCALE GENOMIC DNA]</scope>
    <source>
        <strain evidence="13 14">DSM 108380</strain>
    </source>
</reference>
<accession>A0A8H4RFD3</accession>
<keyword evidence="5" id="KW-0378">Hydrolase</keyword>
<keyword evidence="6" id="KW-0347">Helicase</keyword>
<dbReference type="PANTHER" id="PTHR45626:SF17">
    <property type="entry name" value="HELICASE-LIKE TRANSCRIPTION FACTOR"/>
    <property type="match status" value="1"/>
</dbReference>
<dbReference type="PROSITE" id="PS00518">
    <property type="entry name" value="ZF_RING_1"/>
    <property type="match status" value="1"/>
</dbReference>
<keyword evidence="3" id="KW-0547">Nucleotide-binding</keyword>
<keyword evidence="8" id="KW-0067">ATP-binding</keyword>
<dbReference type="SMART" id="SM00490">
    <property type="entry name" value="HELICc"/>
    <property type="match status" value="1"/>
</dbReference>
<evidence type="ECO:0000313" key="13">
    <source>
        <dbReference type="EMBL" id="KAF4627636.1"/>
    </source>
</evidence>
<dbReference type="InterPro" id="IPR049730">
    <property type="entry name" value="SNF2/RAD54-like_C"/>
</dbReference>
<dbReference type="InterPro" id="IPR017907">
    <property type="entry name" value="Znf_RING_CS"/>
</dbReference>
<dbReference type="GO" id="GO:0008094">
    <property type="term" value="F:ATP-dependent activity, acting on DNA"/>
    <property type="evidence" value="ECO:0007669"/>
    <property type="project" value="TreeGrafter"/>
</dbReference>
<dbReference type="InterPro" id="IPR013083">
    <property type="entry name" value="Znf_RING/FYVE/PHD"/>
</dbReference>
<dbReference type="InterPro" id="IPR001841">
    <property type="entry name" value="Znf_RING"/>
</dbReference>
<evidence type="ECO:0000256" key="8">
    <source>
        <dbReference type="ARBA" id="ARBA00022840"/>
    </source>
</evidence>
<dbReference type="SUPFAM" id="SSF57850">
    <property type="entry name" value="RING/U-box"/>
    <property type="match status" value="1"/>
</dbReference>
<keyword evidence="14" id="KW-1185">Reference proteome</keyword>
<evidence type="ECO:0000313" key="14">
    <source>
        <dbReference type="Proteomes" id="UP000566819"/>
    </source>
</evidence>
<dbReference type="EMBL" id="JAAMPI010000935">
    <property type="protein sequence ID" value="KAF4627636.1"/>
    <property type="molecule type" value="Genomic_DNA"/>
</dbReference>
<dbReference type="GO" id="GO:0004386">
    <property type="term" value="F:helicase activity"/>
    <property type="evidence" value="ECO:0007669"/>
    <property type="project" value="UniProtKB-KW"/>
</dbReference>
<evidence type="ECO:0000259" key="12">
    <source>
        <dbReference type="PROSITE" id="PS51194"/>
    </source>
</evidence>
<dbReference type="InterPro" id="IPR000330">
    <property type="entry name" value="SNF2_N"/>
</dbReference>
<dbReference type="GO" id="GO:0005524">
    <property type="term" value="F:ATP binding"/>
    <property type="evidence" value="ECO:0007669"/>
    <property type="project" value="UniProtKB-KW"/>
</dbReference>
<evidence type="ECO:0000256" key="5">
    <source>
        <dbReference type="ARBA" id="ARBA00022801"/>
    </source>
</evidence>
<dbReference type="GO" id="GO:0008270">
    <property type="term" value="F:zinc ion binding"/>
    <property type="evidence" value="ECO:0007669"/>
    <property type="project" value="UniProtKB-KW"/>
</dbReference>
<dbReference type="InterPro" id="IPR038718">
    <property type="entry name" value="SNF2-like_sf"/>
</dbReference>
<feature type="domain" description="Helicase C-terminal" evidence="12">
    <location>
        <begin position="827"/>
        <end position="976"/>
    </location>
</feature>
<dbReference type="GO" id="GO:0005634">
    <property type="term" value="C:nucleus"/>
    <property type="evidence" value="ECO:0007669"/>
    <property type="project" value="TreeGrafter"/>
</dbReference>
<proteinExistence type="inferred from homology"/>
<dbReference type="InterPro" id="IPR050628">
    <property type="entry name" value="SNF2_RAD54_helicase_TF"/>
</dbReference>
<name>A0A8H4RFD3_9HELO</name>
<dbReference type="InterPro" id="IPR018957">
    <property type="entry name" value="Znf_C3HC4_RING-type"/>
</dbReference>
<dbReference type="Gene3D" id="3.40.50.10810">
    <property type="entry name" value="Tandem AAA-ATPase domain"/>
    <property type="match status" value="1"/>
</dbReference>
<dbReference type="AlphaFoldDB" id="A0A8H4RFD3"/>
<dbReference type="Proteomes" id="UP000566819">
    <property type="component" value="Unassembled WGS sequence"/>
</dbReference>
<feature type="domain" description="RING-type" evidence="11">
    <location>
        <begin position="714"/>
        <end position="760"/>
    </location>
</feature>
<dbReference type="Pfam" id="PF00097">
    <property type="entry name" value="zf-C3HC4"/>
    <property type="match status" value="1"/>
</dbReference>
<evidence type="ECO:0000256" key="9">
    <source>
        <dbReference type="PROSITE-ProRule" id="PRU00175"/>
    </source>
</evidence>
<evidence type="ECO:0000256" key="10">
    <source>
        <dbReference type="SAM" id="MobiDB-lite"/>
    </source>
</evidence>
<keyword evidence="4 9" id="KW-0863">Zinc-finger</keyword>
<gene>
    <name evidence="13" type="ORF">G7Y89_g10521</name>
</gene>
<evidence type="ECO:0000256" key="6">
    <source>
        <dbReference type="ARBA" id="ARBA00022806"/>
    </source>
</evidence>
<evidence type="ECO:0000256" key="4">
    <source>
        <dbReference type="ARBA" id="ARBA00022771"/>
    </source>
</evidence>
<feature type="compositionally biased region" description="Basic and acidic residues" evidence="10">
    <location>
        <begin position="65"/>
        <end position="78"/>
    </location>
</feature>
<evidence type="ECO:0000256" key="2">
    <source>
        <dbReference type="ARBA" id="ARBA00022723"/>
    </source>
</evidence>
<dbReference type="CDD" id="cd18793">
    <property type="entry name" value="SF2_C_SNF"/>
    <property type="match status" value="1"/>
</dbReference>
<feature type="region of interest" description="Disordered" evidence="10">
    <location>
        <begin position="137"/>
        <end position="242"/>
    </location>
</feature>
<dbReference type="Gene3D" id="3.30.40.10">
    <property type="entry name" value="Zinc/RING finger domain, C3HC4 (zinc finger)"/>
    <property type="match status" value="1"/>
</dbReference>
<dbReference type="Gene3D" id="3.40.50.300">
    <property type="entry name" value="P-loop containing nucleotide triphosphate hydrolases"/>
    <property type="match status" value="1"/>
</dbReference>
<dbReference type="Pfam" id="PF00176">
    <property type="entry name" value="SNF2-rel_dom"/>
    <property type="match status" value="1"/>
</dbReference>
<dbReference type="InterPro" id="IPR027417">
    <property type="entry name" value="P-loop_NTPase"/>
</dbReference>
<feature type="compositionally biased region" description="Basic and acidic residues" evidence="10">
    <location>
        <begin position="181"/>
        <end position="216"/>
    </location>
</feature>
<dbReference type="PROSITE" id="PS50089">
    <property type="entry name" value="ZF_RING_2"/>
    <property type="match status" value="1"/>
</dbReference>
<keyword evidence="2" id="KW-0479">Metal-binding</keyword>
<dbReference type="SUPFAM" id="SSF52540">
    <property type="entry name" value="P-loop containing nucleoside triphosphate hydrolases"/>
    <property type="match status" value="2"/>
</dbReference>
<dbReference type="PROSITE" id="PS51194">
    <property type="entry name" value="HELICASE_CTER"/>
    <property type="match status" value="1"/>
</dbReference>
<dbReference type="InterPro" id="IPR001650">
    <property type="entry name" value="Helicase_C-like"/>
</dbReference>
<feature type="region of interest" description="Disordered" evidence="10">
    <location>
        <begin position="65"/>
        <end position="88"/>
    </location>
</feature>
<evidence type="ECO:0000256" key="3">
    <source>
        <dbReference type="ARBA" id="ARBA00022741"/>
    </source>
</evidence>
<evidence type="ECO:0000256" key="7">
    <source>
        <dbReference type="ARBA" id="ARBA00022833"/>
    </source>
</evidence>
<dbReference type="Pfam" id="PF00271">
    <property type="entry name" value="Helicase_C"/>
    <property type="match status" value="1"/>
</dbReference>
<comment type="caution">
    <text evidence="13">The sequence shown here is derived from an EMBL/GenBank/DDBJ whole genome shotgun (WGS) entry which is preliminary data.</text>
</comment>
<dbReference type="PANTHER" id="PTHR45626">
    <property type="entry name" value="TRANSCRIPTION TERMINATION FACTOR 2-RELATED"/>
    <property type="match status" value="1"/>
</dbReference>
<dbReference type="GO" id="GO:0016787">
    <property type="term" value="F:hydrolase activity"/>
    <property type="evidence" value="ECO:0007669"/>
    <property type="project" value="UniProtKB-KW"/>
</dbReference>
<evidence type="ECO:0000259" key="11">
    <source>
        <dbReference type="PROSITE" id="PS50089"/>
    </source>
</evidence>
<keyword evidence="7" id="KW-0862">Zinc</keyword>